<dbReference type="Proteomes" id="UP000004959">
    <property type="component" value="Chromosome"/>
</dbReference>
<dbReference type="SUPFAM" id="SSF51445">
    <property type="entry name" value="(Trans)glycosidases"/>
    <property type="match status" value="1"/>
</dbReference>
<dbReference type="STRING" id="336988.NT96_06515"/>
<reference evidence="5 6" key="1">
    <citation type="journal article" date="2012" name="PLoS ONE">
        <title>Functional divergence in the genus oenococcus as predicted by genome sequencing of the newly-described species, Oenococcus kitaharae.</title>
        <authorList>
            <person name="Borneman A.R."/>
            <person name="McCarthy J.M."/>
            <person name="Chambers P.J."/>
            <person name="Bartowsky E.J."/>
        </authorList>
    </citation>
    <scope>NUCLEOTIDE SEQUENCE [LARGE SCALE GENOMIC DNA]</scope>
    <source>
        <strain evidence="6">DSM17330</strain>
    </source>
</reference>
<accession>G9WHD9</accession>
<dbReference type="FunFam" id="3.20.20.80:FF:000064">
    <property type="entry name" value="Oligo-1,6-glucosidase"/>
    <property type="match status" value="1"/>
</dbReference>
<name>G9WHD9_9LACO</name>
<sequence>MNEQLNKQVIYQIYPRSFKDSNHDGIGDLPGITEKLDYLRDLGITMIWLTPIFKSPNHDNGYDVSDYYAINPEFGTMSDFETLAAQAADRHIGIMLDMVFNHTSDQHDWFIKSCASIKPYDDFYIWRDAKDMAAGSGSDDEASFGGSVWQFDEARQSYYYHSFDKSQPDLNWRNPLVREKLAEVVNFWMAKGAKGFRFDAIDGIGKILQTKITHDSDLTHRYLTELKNRSYGKDPQILTVGETGGADIKEAKRYTNPQTGEMTMVFQFQLMNLDHLRNGDWIKRPITMADFKRVIGLWQTELNGQGWSGQFLGSHDFPRIVSRFGNDSPQYRDLSAKLLATLIFSLQGTPYIFQGDEIGMTNYPWQALSDFRDVESLNYANKMAAEGFSQEDIVARIGQNSRDNARTPIQWSGSEAGAGFTDAQSWIGINPNFSQINVSQSQQDQDSILAYYKKIIQLRKDNPVLQDGVYREIPDTPEAVFAFTRSDAAADLSVILNFSDQSLSWQSPFLANQSAVLAANYQDRRQGSFKEAVLRPYEAIWFSSKKE</sequence>
<gene>
    <name evidence="5" type="ORF">OKIT_1861</name>
</gene>
<comment type="similarity">
    <text evidence="1">Belongs to the glycosyl hydrolase 13 family.</text>
</comment>
<dbReference type="RefSeq" id="WP_007747353.1">
    <property type="nucleotide sequence ID" value="NZ_CM001398.1"/>
</dbReference>
<evidence type="ECO:0000313" key="6">
    <source>
        <dbReference type="Proteomes" id="UP000004959"/>
    </source>
</evidence>
<feature type="domain" description="Glycosyl hydrolase family 13 catalytic" evidence="4">
    <location>
        <begin position="12"/>
        <end position="406"/>
    </location>
</feature>
<dbReference type="PANTHER" id="PTHR10357">
    <property type="entry name" value="ALPHA-AMYLASE FAMILY MEMBER"/>
    <property type="match status" value="1"/>
</dbReference>
<dbReference type="PANTHER" id="PTHR10357:SF179">
    <property type="entry name" value="NEUTRAL AND BASIC AMINO ACID TRANSPORT PROTEIN RBAT"/>
    <property type="match status" value="1"/>
</dbReference>
<keyword evidence="3" id="KW-0326">Glycosidase</keyword>
<keyword evidence="2 5" id="KW-0378">Hydrolase</keyword>
<proteinExistence type="inferred from homology"/>
<dbReference type="GO" id="GO:0009313">
    <property type="term" value="P:oligosaccharide catabolic process"/>
    <property type="evidence" value="ECO:0007669"/>
    <property type="project" value="TreeGrafter"/>
</dbReference>
<dbReference type="InterPro" id="IPR045857">
    <property type="entry name" value="O16G_dom_2"/>
</dbReference>
<dbReference type="InterPro" id="IPR013780">
    <property type="entry name" value="Glyco_hydro_b"/>
</dbReference>
<evidence type="ECO:0000256" key="3">
    <source>
        <dbReference type="ARBA" id="ARBA00023295"/>
    </source>
</evidence>
<evidence type="ECO:0000259" key="4">
    <source>
        <dbReference type="SMART" id="SM00642"/>
    </source>
</evidence>
<evidence type="ECO:0000256" key="2">
    <source>
        <dbReference type="ARBA" id="ARBA00022801"/>
    </source>
</evidence>
<dbReference type="InterPro" id="IPR006047">
    <property type="entry name" value="GH13_cat_dom"/>
</dbReference>
<comment type="caution">
    <text evidence="5">The sequence shown here is derived from an EMBL/GenBank/DDBJ whole genome shotgun (WGS) entry which is preliminary data.</text>
</comment>
<dbReference type="PATRIC" id="fig|1045004.4.peg.1831"/>
<dbReference type="Gene3D" id="3.20.20.80">
    <property type="entry name" value="Glycosidases"/>
    <property type="match status" value="1"/>
</dbReference>
<dbReference type="OrthoDB" id="9805159at2"/>
<dbReference type="EMBL" id="AFVZ01000001">
    <property type="protein sequence ID" value="EHN59931.1"/>
    <property type="molecule type" value="Genomic_DNA"/>
</dbReference>
<dbReference type="Gene3D" id="3.90.400.10">
    <property type="entry name" value="Oligo-1,6-glucosidase, Domain 2"/>
    <property type="match status" value="1"/>
</dbReference>
<dbReference type="Pfam" id="PF00128">
    <property type="entry name" value="Alpha-amylase"/>
    <property type="match status" value="1"/>
</dbReference>
<keyword evidence="6" id="KW-1185">Reference proteome</keyword>
<dbReference type="AlphaFoldDB" id="G9WHD9"/>
<dbReference type="SUPFAM" id="SSF51011">
    <property type="entry name" value="Glycosyl hydrolase domain"/>
    <property type="match status" value="1"/>
</dbReference>
<dbReference type="SMART" id="SM00642">
    <property type="entry name" value="Aamy"/>
    <property type="match status" value="1"/>
</dbReference>
<dbReference type="CDD" id="cd11333">
    <property type="entry name" value="AmyAc_SI_OligoGlu_DGase"/>
    <property type="match status" value="1"/>
</dbReference>
<dbReference type="HOGENOM" id="CLU_006462_1_1_9"/>
<dbReference type="Gene3D" id="2.60.40.1180">
    <property type="entry name" value="Golgi alpha-mannosidase II"/>
    <property type="match status" value="1"/>
</dbReference>
<protein>
    <submittedName>
        <fullName evidence="5">Trehalose-6-phosphate hydrolase</fullName>
    </submittedName>
</protein>
<organism evidence="5 6">
    <name type="scientific">Oenococcus kitaharae DSM 17330</name>
    <dbReference type="NCBI Taxonomy" id="1045004"/>
    <lineage>
        <taxon>Bacteria</taxon>
        <taxon>Bacillati</taxon>
        <taxon>Bacillota</taxon>
        <taxon>Bacilli</taxon>
        <taxon>Lactobacillales</taxon>
        <taxon>Lactobacillaceae</taxon>
        <taxon>Oenococcus</taxon>
    </lineage>
</organism>
<evidence type="ECO:0000256" key="1">
    <source>
        <dbReference type="ARBA" id="ARBA00008061"/>
    </source>
</evidence>
<evidence type="ECO:0000313" key="5">
    <source>
        <dbReference type="EMBL" id="EHN59931.1"/>
    </source>
</evidence>
<dbReference type="InterPro" id="IPR017853">
    <property type="entry name" value="GH"/>
</dbReference>
<dbReference type="GO" id="GO:0004556">
    <property type="term" value="F:alpha-amylase activity"/>
    <property type="evidence" value="ECO:0007669"/>
    <property type="project" value="TreeGrafter"/>
</dbReference>
<dbReference type="eggNOG" id="COG0366">
    <property type="taxonomic scope" value="Bacteria"/>
</dbReference>